<dbReference type="PANTHER" id="PTHR42928:SF5">
    <property type="entry name" value="BLR1237 PROTEIN"/>
    <property type="match status" value="1"/>
</dbReference>
<evidence type="ECO:0000313" key="3">
    <source>
        <dbReference type="Proteomes" id="UP001501706"/>
    </source>
</evidence>
<organism evidence="2 3">
    <name type="scientific">Pigmentiphaga daeguensis</name>
    <dbReference type="NCBI Taxonomy" id="414049"/>
    <lineage>
        <taxon>Bacteria</taxon>
        <taxon>Pseudomonadati</taxon>
        <taxon>Pseudomonadota</taxon>
        <taxon>Betaproteobacteria</taxon>
        <taxon>Burkholderiales</taxon>
        <taxon>Alcaligenaceae</taxon>
        <taxon>Pigmentiphaga</taxon>
    </lineage>
</organism>
<dbReference type="PIRSF" id="PIRSF017082">
    <property type="entry name" value="YflP"/>
    <property type="match status" value="1"/>
</dbReference>
<comment type="caution">
    <text evidence="2">The sequence shown here is derived from an EMBL/GenBank/DDBJ whole genome shotgun (WGS) entry which is preliminary data.</text>
</comment>
<gene>
    <name evidence="2" type="ORF">GCM10009097_21720</name>
</gene>
<comment type="similarity">
    <text evidence="1">Belongs to the UPF0065 (bug) family.</text>
</comment>
<sequence>MKIKRRLATVAAMSAAVPATFPSVARALSRRKPTRLIVPFPPGGNADAIARVFAEEMGKNTGAPVIVDNRAGASGTIGAEAVLRAEPDGNTLLLTVTSQLSSTAFNVQPSYDAKTDFVGITGIVLTPLVVVAPASLGVKHIQEFVALAKTRPMAFGSYGAGTGTHILQAIFARQIGSDMVHVPYKGEAPVVTDLIAGEIQMGMVAPGVALQMSRAEKLQPLAVIGSARSEFLPRVPTFAELGYKDLDWTYGVGLYASSKIERPRLLELERLAQSVVNAERIRARYREQSNEPWGAKGEELQKRLVVDSILWQKTTAVYGKMG</sequence>
<dbReference type="InterPro" id="IPR005064">
    <property type="entry name" value="BUG"/>
</dbReference>
<dbReference type="CDD" id="cd07012">
    <property type="entry name" value="PBP2_Bug_TTT"/>
    <property type="match status" value="1"/>
</dbReference>
<accession>A0ABN1BSM7</accession>
<keyword evidence="3" id="KW-1185">Reference proteome</keyword>
<dbReference type="Pfam" id="PF03401">
    <property type="entry name" value="TctC"/>
    <property type="match status" value="1"/>
</dbReference>
<proteinExistence type="inferred from homology"/>
<dbReference type="InterPro" id="IPR042100">
    <property type="entry name" value="Bug_dom1"/>
</dbReference>
<evidence type="ECO:0000256" key="1">
    <source>
        <dbReference type="ARBA" id="ARBA00006987"/>
    </source>
</evidence>
<protein>
    <submittedName>
        <fullName evidence="2">Tripartite tricarboxylate transporter substrate binding protein</fullName>
    </submittedName>
</protein>
<dbReference type="EMBL" id="BAAAEN010000006">
    <property type="protein sequence ID" value="GAA0504477.1"/>
    <property type="molecule type" value="Genomic_DNA"/>
</dbReference>
<name>A0ABN1BSM7_9BURK</name>
<dbReference type="PANTHER" id="PTHR42928">
    <property type="entry name" value="TRICARBOXYLATE-BINDING PROTEIN"/>
    <property type="match status" value="1"/>
</dbReference>
<dbReference type="Gene3D" id="3.40.190.150">
    <property type="entry name" value="Bordetella uptake gene, domain 1"/>
    <property type="match status" value="1"/>
</dbReference>
<dbReference type="Gene3D" id="3.40.190.10">
    <property type="entry name" value="Periplasmic binding protein-like II"/>
    <property type="match status" value="1"/>
</dbReference>
<dbReference type="Proteomes" id="UP001501706">
    <property type="component" value="Unassembled WGS sequence"/>
</dbReference>
<dbReference type="RefSeq" id="WP_343927518.1">
    <property type="nucleotide sequence ID" value="NZ_BAAAEN010000006.1"/>
</dbReference>
<evidence type="ECO:0000313" key="2">
    <source>
        <dbReference type="EMBL" id="GAA0504477.1"/>
    </source>
</evidence>
<reference evidence="2 3" key="1">
    <citation type="journal article" date="2019" name="Int. J. Syst. Evol. Microbiol.">
        <title>The Global Catalogue of Microorganisms (GCM) 10K type strain sequencing project: providing services to taxonomists for standard genome sequencing and annotation.</title>
        <authorList>
            <consortium name="The Broad Institute Genomics Platform"/>
            <consortium name="The Broad Institute Genome Sequencing Center for Infectious Disease"/>
            <person name="Wu L."/>
            <person name="Ma J."/>
        </authorList>
    </citation>
    <scope>NUCLEOTIDE SEQUENCE [LARGE SCALE GENOMIC DNA]</scope>
    <source>
        <strain evidence="2 3">JCM 14330</strain>
    </source>
</reference>